<feature type="domain" description="C2H2-type" evidence="10">
    <location>
        <begin position="969"/>
        <end position="992"/>
    </location>
</feature>
<evidence type="ECO:0000256" key="3">
    <source>
        <dbReference type="ARBA" id="ARBA00022737"/>
    </source>
</evidence>
<keyword evidence="12" id="KW-1185">Reference proteome</keyword>
<keyword evidence="6" id="KW-0539">Nucleus</keyword>
<evidence type="ECO:0000256" key="8">
    <source>
        <dbReference type="PROSITE-ProRule" id="PRU00042"/>
    </source>
</evidence>
<feature type="region of interest" description="Disordered" evidence="9">
    <location>
        <begin position="173"/>
        <end position="192"/>
    </location>
</feature>
<evidence type="ECO:0000256" key="6">
    <source>
        <dbReference type="ARBA" id="ARBA00023242"/>
    </source>
</evidence>
<evidence type="ECO:0000256" key="5">
    <source>
        <dbReference type="ARBA" id="ARBA00022833"/>
    </source>
</evidence>
<keyword evidence="3" id="KW-0677">Repeat</keyword>
<feature type="domain" description="C2H2-type" evidence="10">
    <location>
        <begin position="608"/>
        <end position="635"/>
    </location>
</feature>
<keyword evidence="5" id="KW-0862">Zinc</keyword>
<dbReference type="InterPro" id="IPR013087">
    <property type="entry name" value="Znf_C2H2_type"/>
</dbReference>
<dbReference type="GO" id="GO:0000981">
    <property type="term" value="F:DNA-binding transcription factor activity, RNA polymerase II-specific"/>
    <property type="evidence" value="ECO:0007669"/>
    <property type="project" value="TreeGrafter"/>
</dbReference>
<dbReference type="AlphaFoldDB" id="A0A8J5K0R7"/>
<dbReference type="EMBL" id="JAHLQT010025476">
    <property type="protein sequence ID" value="KAG7164458.1"/>
    <property type="molecule type" value="Genomic_DNA"/>
</dbReference>
<evidence type="ECO:0000259" key="10">
    <source>
        <dbReference type="PROSITE" id="PS50157"/>
    </source>
</evidence>
<comment type="subcellular location">
    <subcellularLocation>
        <location evidence="1">Nucleus</location>
    </subcellularLocation>
</comment>
<dbReference type="Proteomes" id="UP000747542">
    <property type="component" value="Unassembled WGS sequence"/>
</dbReference>
<dbReference type="GO" id="GO:0005634">
    <property type="term" value="C:nucleus"/>
    <property type="evidence" value="ECO:0007669"/>
    <property type="project" value="UniProtKB-SubCell"/>
</dbReference>
<dbReference type="OrthoDB" id="4748970at2759"/>
<reference evidence="11" key="1">
    <citation type="journal article" date="2021" name="Sci. Adv.">
        <title>The American lobster genome reveals insights on longevity, neural, and immune adaptations.</title>
        <authorList>
            <person name="Polinski J.M."/>
            <person name="Zimin A.V."/>
            <person name="Clark K.F."/>
            <person name="Kohn A.B."/>
            <person name="Sadowski N."/>
            <person name="Timp W."/>
            <person name="Ptitsyn A."/>
            <person name="Khanna P."/>
            <person name="Romanova D.Y."/>
            <person name="Williams P."/>
            <person name="Greenwood S.J."/>
            <person name="Moroz L.L."/>
            <person name="Walt D.R."/>
            <person name="Bodnar A.G."/>
        </authorList>
    </citation>
    <scope>NUCLEOTIDE SEQUENCE</scope>
    <source>
        <strain evidence="11">GMGI-L3</strain>
    </source>
</reference>
<accession>A0A8J5K0R7</accession>
<dbReference type="PANTHER" id="PTHR24388:SF54">
    <property type="entry name" value="PROTEIN ESCARGOT"/>
    <property type="match status" value="1"/>
</dbReference>
<feature type="domain" description="C2H2-type" evidence="10">
    <location>
        <begin position="636"/>
        <end position="663"/>
    </location>
</feature>
<name>A0A8J5K0R7_HOMAM</name>
<gene>
    <name evidence="11" type="primary">Znf226-L2</name>
    <name evidence="11" type="ORF">Hamer_G003665</name>
</gene>
<organism evidence="11 12">
    <name type="scientific">Homarus americanus</name>
    <name type="common">American lobster</name>
    <dbReference type="NCBI Taxonomy" id="6706"/>
    <lineage>
        <taxon>Eukaryota</taxon>
        <taxon>Metazoa</taxon>
        <taxon>Ecdysozoa</taxon>
        <taxon>Arthropoda</taxon>
        <taxon>Crustacea</taxon>
        <taxon>Multicrustacea</taxon>
        <taxon>Malacostraca</taxon>
        <taxon>Eumalacostraca</taxon>
        <taxon>Eucarida</taxon>
        <taxon>Decapoda</taxon>
        <taxon>Pleocyemata</taxon>
        <taxon>Astacidea</taxon>
        <taxon>Nephropoidea</taxon>
        <taxon>Nephropidae</taxon>
        <taxon>Homarus</taxon>
    </lineage>
</organism>
<dbReference type="Pfam" id="PF13912">
    <property type="entry name" value="zf-C2H2_6"/>
    <property type="match status" value="3"/>
</dbReference>
<dbReference type="PROSITE" id="PS50157">
    <property type="entry name" value="ZINC_FINGER_C2H2_2"/>
    <property type="match status" value="7"/>
</dbReference>
<evidence type="ECO:0000256" key="2">
    <source>
        <dbReference type="ARBA" id="ARBA00022723"/>
    </source>
</evidence>
<evidence type="ECO:0000313" key="12">
    <source>
        <dbReference type="Proteomes" id="UP000747542"/>
    </source>
</evidence>
<dbReference type="GO" id="GO:0000978">
    <property type="term" value="F:RNA polymerase II cis-regulatory region sequence-specific DNA binding"/>
    <property type="evidence" value="ECO:0007669"/>
    <property type="project" value="TreeGrafter"/>
</dbReference>
<dbReference type="InterPro" id="IPR050527">
    <property type="entry name" value="Snail/Krueppel_Znf"/>
</dbReference>
<feature type="domain" description="C2H2-type" evidence="10">
    <location>
        <begin position="692"/>
        <end position="714"/>
    </location>
</feature>
<dbReference type="SMART" id="SM00355">
    <property type="entry name" value="ZnF_C2H2"/>
    <property type="match status" value="14"/>
</dbReference>
<keyword evidence="2" id="KW-0479">Metal-binding</keyword>
<feature type="domain" description="C2H2-type" evidence="10">
    <location>
        <begin position="664"/>
        <end position="686"/>
    </location>
</feature>
<sequence>MNMREKIGGKVQLECVICGVMLPSVHDYHQHNIRHHSADQLSRAILKLRNLQVSFNDLPTGDDDWTKGRRMIKVEDEVDDGQEIHLDMTEALGLPLKVDLMDEEVIELGPTDNADHLQVQSRLVKNSQERRQQSRQVIEVKENHPPPCYINPAIEDPDAIVVKFNRELVMAQDSNSRPSVCPEDYPSSSRKNRPINRQMRAVVKTTIEIPNPDAFIMDYRKAMSRSNDKYVMKNVNVMDSPQKKRRGRPRKVPPESSSVYVPATVTRRKAVGGESEFSEEDDEDDLEALADPPLFSDDEDEEASAVIPNITRTRSGRAIKIKKEDGTFKYYDMPGRHQWDMETLSGSNDWDEEAAPPTLVRGRRGRKRKLVNESAAVAPESTGNSDISNSAHVKNSESTLLVDIKRENLDDCSIDNLMKEDLSMPTTDQIVEDSNEFDKSSISETFNGYECFLCFKTFNFKEDCEKHIHEHLRKVVADSSDATVASSSHTFDEKLSDDCDDVNIKDGNNASLLSSKGGETIAINVNEDSVKSEYNSSANLGTQDIKCTGNESFICSVCNEDFHSQTALQEHTHESVCKCDLCGKKYQNRISLQTHIKRYHEDTDWMKFKCATCGKNFGFLTALERHMKEHNPNQKFCCDQCGKVFKSLTNLKNHIPLHTKDEVYECPYCPKRYYIKYSYDKHLRTHLCAPKFHCEVCDKNFSEKKHFAIHLKRHQTGGSLGRSKNFKCNNCGDIKTPTELDIVSEADSGHHKKCLECGKGLYKRFMIENMDTSSLLTKTDKPREQCKICGKFVLNLHRHVKYTHLANEYVPCDACGVVVTKGSLPAHKNRKHGGSAVMCDHCNRVFKNIMCLREHLTKVRRKEDPTKNICKFCKEVVAPDVWKEHMMKHTTKCNDCGASNFPTHEEFMAHIESCRRCSNCGMTDFTSRGDFLAHIEMCGSSIDIMTGTLDSSNDQEVVTSIFAIVDESTCCETCGEVFEDQSSLAHHITEAHPNALSSGHILDQSAMINEAILYACPQDACGVIVASKELLKDHVITVHNLDNFTQ</sequence>
<evidence type="ECO:0000256" key="9">
    <source>
        <dbReference type="SAM" id="MobiDB-lite"/>
    </source>
</evidence>
<evidence type="ECO:0000313" key="11">
    <source>
        <dbReference type="EMBL" id="KAG7164458.1"/>
    </source>
</evidence>
<dbReference type="PANTHER" id="PTHR24388">
    <property type="entry name" value="ZINC FINGER PROTEIN"/>
    <property type="match status" value="1"/>
</dbReference>
<dbReference type="GO" id="GO:0008270">
    <property type="term" value="F:zinc ion binding"/>
    <property type="evidence" value="ECO:0007669"/>
    <property type="project" value="UniProtKB-KW"/>
</dbReference>
<evidence type="ECO:0000256" key="4">
    <source>
        <dbReference type="ARBA" id="ARBA00022771"/>
    </source>
</evidence>
<protein>
    <submittedName>
        <fullName evidence="11">Zinc finger protein 226-like 2</fullName>
    </submittedName>
</protein>
<comment type="caution">
    <text evidence="11">The sequence shown here is derived from an EMBL/GenBank/DDBJ whole genome shotgun (WGS) entry which is preliminary data.</text>
</comment>
<feature type="domain" description="C2H2-type" evidence="10">
    <location>
        <begin position="837"/>
        <end position="865"/>
    </location>
</feature>
<feature type="domain" description="C2H2-type" evidence="10">
    <location>
        <begin position="577"/>
        <end position="605"/>
    </location>
</feature>
<feature type="region of interest" description="Disordered" evidence="9">
    <location>
        <begin position="236"/>
        <end position="258"/>
    </location>
</feature>
<keyword evidence="4 8" id="KW-0863">Zinc-finger</keyword>
<dbReference type="PROSITE" id="PS00028">
    <property type="entry name" value="ZINC_FINGER_C2H2_1"/>
    <property type="match status" value="7"/>
</dbReference>
<dbReference type="Pfam" id="PF00096">
    <property type="entry name" value="zf-C2H2"/>
    <property type="match status" value="2"/>
</dbReference>
<proteinExistence type="inferred from homology"/>
<evidence type="ECO:0000256" key="1">
    <source>
        <dbReference type="ARBA" id="ARBA00004123"/>
    </source>
</evidence>
<comment type="similarity">
    <text evidence="7">Belongs to the snail C2H2-type zinc-finger protein family.</text>
</comment>
<evidence type="ECO:0000256" key="7">
    <source>
        <dbReference type="ARBA" id="ARBA00037948"/>
    </source>
</evidence>